<reference evidence="8 9" key="1">
    <citation type="journal article" date="2014" name="Genome Biol. Evol.">
        <title>The secreted proteins of Achlya hypogyna and Thraustotheca clavata identify the ancestral oomycete secretome and reveal gene acquisitions by horizontal gene transfer.</title>
        <authorList>
            <person name="Misner I."/>
            <person name="Blouin N."/>
            <person name="Leonard G."/>
            <person name="Richards T.A."/>
            <person name="Lane C.E."/>
        </authorList>
    </citation>
    <scope>NUCLEOTIDE SEQUENCE [LARGE SCALE GENOMIC DNA]</scope>
    <source>
        <strain evidence="8 9">ATCC 48635</strain>
    </source>
</reference>
<dbReference type="InterPro" id="IPR001849">
    <property type="entry name" value="PH_domain"/>
</dbReference>
<evidence type="ECO:0000313" key="8">
    <source>
        <dbReference type="EMBL" id="OQR97090.1"/>
    </source>
</evidence>
<keyword evidence="9" id="KW-1185">Reference proteome</keyword>
<dbReference type="SUPFAM" id="SSF57850">
    <property type="entry name" value="RING/U-box"/>
    <property type="match status" value="3"/>
</dbReference>
<dbReference type="Gene3D" id="3.30.60.90">
    <property type="match status" value="3"/>
</dbReference>
<evidence type="ECO:0000256" key="5">
    <source>
        <dbReference type="SAM" id="MobiDB-lite"/>
    </source>
</evidence>
<dbReference type="EMBL" id="JNBR01000123">
    <property type="protein sequence ID" value="OQR97090.1"/>
    <property type="molecule type" value="Genomic_DNA"/>
</dbReference>
<feature type="compositionally biased region" description="Pro residues" evidence="5">
    <location>
        <begin position="264"/>
        <end position="280"/>
    </location>
</feature>
<protein>
    <recommendedName>
        <fullName evidence="10">PH domain-containing protein</fullName>
    </recommendedName>
</protein>
<dbReference type="SMART" id="SM00233">
    <property type="entry name" value="PH"/>
    <property type="match status" value="1"/>
</dbReference>
<evidence type="ECO:0000259" key="7">
    <source>
        <dbReference type="PROSITE" id="PS50135"/>
    </source>
</evidence>
<dbReference type="AlphaFoldDB" id="A0A1V9ZGZ2"/>
<dbReference type="SMART" id="SM00291">
    <property type="entry name" value="ZnF_ZZ"/>
    <property type="match status" value="3"/>
</dbReference>
<evidence type="ECO:0000256" key="4">
    <source>
        <dbReference type="PROSITE-ProRule" id="PRU00228"/>
    </source>
</evidence>
<dbReference type="PROSITE" id="PS50135">
    <property type="entry name" value="ZF_ZZ_2"/>
    <property type="match status" value="1"/>
</dbReference>
<name>A0A1V9ZGZ2_ACHHY</name>
<dbReference type="PROSITE" id="PS50003">
    <property type="entry name" value="PH_DOMAIN"/>
    <property type="match status" value="1"/>
</dbReference>
<gene>
    <name evidence="8" type="ORF">ACHHYP_12739</name>
</gene>
<dbReference type="Gene3D" id="2.30.29.30">
    <property type="entry name" value="Pleckstrin-homology domain (PH domain)/Phosphotyrosine-binding domain (PTB)"/>
    <property type="match status" value="1"/>
</dbReference>
<comment type="caution">
    <text evidence="8">The sequence shown here is derived from an EMBL/GenBank/DDBJ whole genome shotgun (WGS) entry which is preliminary data.</text>
</comment>
<organism evidence="8 9">
    <name type="scientific">Achlya hypogyna</name>
    <name type="common">Oomycete</name>
    <name type="synonym">Protoachlya hypogyna</name>
    <dbReference type="NCBI Taxonomy" id="1202772"/>
    <lineage>
        <taxon>Eukaryota</taxon>
        <taxon>Sar</taxon>
        <taxon>Stramenopiles</taxon>
        <taxon>Oomycota</taxon>
        <taxon>Saprolegniomycetes</taxon>
        <taxon>Saprolegniales</taxon>
        <taxon>Achlyaceae</taxon>
        <taxon>Achlya</taxon>
    </lineage>
</organism>
<keyword evidence="2 4" id="KW-0863">Zinc-finger</keyword>
<dbReference type="GO" id="GO:0008270">
    <property type="term" value="F:zinc ion binding"/>
    <property type="evidence" value="ECO:0007669"/>
    <property type="project" value="UniProtKB-KW"/>
</dbReference>
<dbReference type="SUPFAM" id="SSF50729">
    <property type="entry name" value="PH domain-like"/>
    <property type="match status" value="1"/>
</dbReference>
<dbReference type="Proteomes" id="UP000243579">
    <property type="component" value="Unassembled WGS sequence"/>
</dbReference>
<feature type="domain" description="PH" evidence="6">
    <location>
        <begin position="123"/>
        <end position="217"/>
    </location>
</feature>
<feature type="domain" description="ZZ-type" evidence="7">
    <location>
        <begin position="669"/>
        <end position="722"/>
    </location>
</feature>
<accession>A0A1V9ZGZ2</accession>
<dbReference type="PANTHER" id="PTHR20930">
    <property type="entry name" value="OVARIAN CARCINOMA ANTIGEN CA125-RELATED"/>
    <property type="match status" value="1"/>
</dbReference>
<dbReference type="Pfam" id="PF00169">
    <property type="entry name" value="PH"/>
    <property type="match status" value="1"/>
</dbReference>
<feature type="compositionally biased region" description="Pro residues" evidence="5">
    <location>
        <begin position="301"/>
        <end position="324"/>
    </location>
</feature>
<sequence>MASIGDVVVGFRKGATGQLHMGLELRRDDDSRELISKEVLDSLYQRHRDLQPRVDRLFSALMAMNQAFAAHGYDGWRIESSGQVVSDVAADADAVAAFNAKLADLNGFITHHKQRGRSNTSAPREHRGWVCKQGSFVKNWKRRFMVLQNGHLHYFDTDQLSPSLKPKGSFAVSAVERAADTKYGLLAIGPNSRTLKFYMDDAAACDAWMEALLSHLRVRPGALAHAASSPAVAARSPASQRAASFSTTQPPATTTVRRASTTDVPPPTPVAGPPRMPAPPADMARPQTPAPSTTPTSKPVQGPPPPRSAPTPAPVSRPTQPPAPVTSRAVQPPTPTPPRPLAHAPSAPALVAKRVELGSVLVALSKASTGALAMSLKTLDGAAYRVVVAAELNALYAAHPRFKPLVDGLFTAMTRLNARLALRQFSGWSLSAAGQVDCAYCQAEAAAFNTALAAVNRFIVSQKHGVLAKAPSESDVDLGQVARSVAANVPVGLTASVVGLFSPELGNALRAAAPVLEAGQAALREQENAKAKPPPRAVPPVSASPLFPTPVPEVHDGIQCDSCKLMPIVGPRFQATRFPTIDVCGACVRSPQCQAAWGPFQQRAKVAVQALAVHTAVQCDGCGTTPIVGPRFSSKAVANFDVCARCVARFRPTHGPFNVFRKPRELKTHHGVRCDGCAMHPLRGKRFASARVANFDLCAGCVASGRFDGHFGPFKQVDVAKVQRRVGVQQRNDVPPPDHPTTTPAGDGNEREHDQASADAGMYESDEDTFAGDDGSYDGDTVFGGGDDYGTSGDAGGYGGDFGGDLGGYGGDIGSYGGDMGGNTDVGASYGGDFGMSSVADTGDLSSLLGQMGLGDNGFNFDSSSIDVGGGGFDFSQSYY</sequence>
<evidence type="ECO:0000313" key="9">
    <source>
        <dbReference type="Proteomes" id="UP000243579"/>
    </source>
</evidence>
<feature type="compositionally biased region" description="Polar residues" evidence="5">
    <location>
        <begin position="247"/>
        <end position="261"/>
    </location>
</feature>
<evidence type="ECO:0000259" key="6">
    <source>
        <dbReference type="PROSITE" id="PS50003"/>
    </source>
</evidence>
<keyword evidence="1" id="KW-0479">Metal-binding</keyword>
<dbReference type="Pfam" id="PF00569">
    <property type="entry name" value="ZZ"/>
    <property type="match status" value="2"/>
</dbReference>
<dbReference type="OrthoDB" id="661148at2759"/>
<feature type="compositionally biased region" description="Low complexity" evidence="5">
    <location>
        <begin position="281"/>
        <end position="299"/>
    </location>
</feature>
<dbReference type="InterPro" id="IPR000433">
    <property type="entry name" value="Znf_ZZ"/>
</dbReference>
<dbReference type="InterPro" id="IPR043145">
    <property type="entry name" value="Znf_ZZ_sf"/>
</dbReference>
<evidence type="ECO:0000256" key="3">
    <source>
        <dbReference type="ARBA" id="ARBA00022833"/>
    </source>
</evidence>
<dbReference type="InterPro" id="IPR011993">
    <property type="entry name" value="PH-like_dom_sf"/>
</dbReference>
<proteinExistence type="predicted"/>
<feature type="compositionally biased region" description="Low complexity" evidence="5">
    <location>
        <begin position="234"/>
        <end position="246"/>
    </location>
</feature>
<evidence type="ECO:0008006" key="10">
    <source>
        <dbReference type="Google" id="ProtNLM"/>
    </source>
</evidence>
<feature type="region of interest" description="Disordered" evidence="5">
    <location>
        <begin position="728"/>
        <end position="771"/>
    </location>
</feature>
<dbReference type="STRING" id="1202772.A0A1V9ZGZ2"/>
<dbReference type="PANTHER" id="PTHR20930:SF0">
    <property type="entry name" value="PROTEIN ILRUN"/>
    <property type="match status" value="1"/>
</dbReference>
<keyword evidence="3" id="KW-0862">Zinc</keyword>
<evidence type="ECO:0000256" key="1">
    <source>
        <dbReference type="ARBA" id="ARBA00022723"/>
    </source>
</evidence>
<evidence type="ECO:0000256" key="2">
    <source>
        <dbReference type="ARBA" id="ARBA00022771"/>
    </source>
</evidence>
<feature type="region of interest" description="Disordered" evidence="5">
    <location>
        <begin position="234"/>
        <end position="344"/>
    </location>
</feature>